<dbReference type="Pfam" id="PF11992">
    <property type="entry name" value="TgpA_N"/>
    <property type="match status" value="1"/>
</dbReference>
<dbReference type="Proteomes" id="UP000267128">
    <property type="component" value="Unassembled WGS sequence"/>
</dbReference>
<evidence type="ECO:0000256" key="2">
    <source>
        <dbReference type="SAM" id="Phobius"/>
    </source>
</evidence>
<sequence>MRQRIGSRFAVAAVAAAMAWVAVWSWSGLVEQPSRFVWPALFGAVLVVLVGAGIRSTRAPWPVALLAQVVVLGTWLQHRQGTESRFGGWVPTPDGISGLLDQVQSGASQVNRYTAPVDVSRTDAPVYLLAVAVLLILGVDLIAAGLRRAPWSGLPVIVALTVPISVLDNGLPALVFLLVGVLFALLLATAETDRVLAWGQDLDADRRADTPDARPGRTSITVAALRIAMVTAVGALVLPILVPVGSGVLGGDKDDGGGGGSNGNSVVLSNPLVDLRRDLVRNDHLPLLDVRTDAPDPSYLRTSVLDRFTGKAWQPASRDLSASRRAAGELPAPPGVAAVARPSYEWTLNTTPRFKTSWLPTPYVTEAITIDTGEWRYSPNTMDVASAETKPPAGVGYDLTATPLTYDATQLNSAPRAPLDIQEPMTRVPELLDSITEIAKDVTATGDTDYAKAVLLQDWFRSTGGFEYSLATGSGAGMRQLERFITTEKSGYCEQFAAAMAVMARALDIPARVVVGFLNPSVRFTGGKTYRYTTDDLHAWPEIYFSGAGWVRFEPTPSSRTGTAPSWTSDQIEAPDPSRPTATPTTALPVPSAQPKPVEETTTVADEGSWSPWPLVLVALLIAVPFVIATPALLRRAQRRRRLAPSTETRNTVLAAWAELRATAIDLKLPWPDGRSVRVVVAWLLGRTTAQRADVVGLEQLAALVERARYSREFALDEAERAAALATVTIWSGLLTESVPRRRARFAKVLPRSVLDRSRVADEPVRELVG</sequence>
<accession>A0A3N0CNT5</accession>
<protein>
    <submittedName>
        <fullName evidence="4">Transglutaminase domain-containing protein</fullName>
    </submittedName>
</protein>
<evidence type="ECO:0000259" key="3">
    <source>
        <dbReference type="SMART" id="SM00460"/>
    </source>
</evidence>
<organism evidence="4 5">
    <name type="scientific">Nocardioides marmoriginsengisoli</name>
    <dbReference type="NCBI Taxonomy" id="661483"/>
    <lineage>
        <taxon>Bacteria</taxon>
        <taxon>Bacillati</taxon>
        <taxon>Actinomycetota</taxon>
        <taxon>Actinomycetes</taxon>
        <taxon>Propionibacteriales</taxon>
        <taxon>Nocardioidaceae</taxon>
        <taxon>Nocardioides</taxon>
    </lineage>
</organism>
<dbReference type="EMBL" id="RJSE01000003">
    <property type="protein sequence ID" value="RNL65010.1"/>
    <property type="molecule type" value="Genomic_DNA"/>
</dbReference>
<feature type="compositionally biased region" description="Polar residues" evidence="1">
    <location>
        <begin position="556"/>
        <end position="571"/>
    </location>
</feature>
<dbReference type="AlphaFoldDB" id="A0A3N0CNT5"/>
<dbReference type="RefSeq" id="WP_123226113.1">
    <property type="nucleotide sequence ID" value="NZ_RJSE01000003.1"/>
</dbReference>
<evidence type="ECO:0000256" key="1">
    <source>
        <dbReference type="SAM" id="MobiDB-lite"/>
    </source>
</evidence>
<feature type="transmembrane region" description="Helical" evidence="2">
    <location>
        <begin position="36"/>
        <end position="54"/>
    </location>
</feature>
<feature type="domain" description="Transglutaminase-like" evidence="3">
    <location>
        <begin position="485"/>
        <end position="557"/>
    </location>
</feature>
<dbReference type="InterPro" id="IPR021878">
    <property type="entry name" value="TgpA_N"/>
</dbReference>
<name>A0A3N0CNT5_9ACTN</name>
<gene>
    <name evidence="4" type="ORF">EFK50_03270</name>
</gene>
<dbReference type="Gene3D" id="3.10.620.30">
    <property type="match status" value="1"/>
</dbReference>
<feature type="transmembrane region" description="Helical" evidence="2">
    <location>
        <begin position="173"/>
        <end position="190"/>
    </location>
</feature>
<feature type="transmembrane region" description="Helical" evidence="2">
    <location>
        <begin position="223"/>
        <end position="242"/>
    </location>
</feature>
<dbReference type="Pfam" id="PF01841">
    <property type="entry name" value="Transglut_core"/>
    <property type="match status" value="1"/>
</dbReference>
<feature type="transmembrane region" description="Helical" evidence="2">
    <location>
        <begin position="613"/>
        <end position="634"/>
    </location>
</feature>
<keyword evidence="5" id="KW-1185">Reference proteome</keyword>
<feature type="transmembrane region" description="Helical" evidence="2">
    <location>
        <begin position="126"/>
        <end position="144"/>
    </location>
</feature>
<feature type="transmembrane region" description="Helical" evidence="2">
    <location>
        <begin position="9"/>
        <end position="30"/>
    </location>
</feature>
<keyword evidence="2" id="KW-1133">Transmembrane helix</keyword>
<dbReference type="PANTHER" id="PTHR42736:SF1">
    <property type="entry name" value="PROTEIN-GLUTAMINE GAMMA-GLUTAMYLTRANSFERASE"/>
    <property type="match status" value="1"/>
</dbReference>
<dbReference type="InterPro" id="IPR052901">
    <property type="entry name" value="Bact_TGase-like"/>
</dbReference>
<dbReference type="InterPro" id="IPR002931">
    <property type="entry name" value="Transglutaminase-like"/>
</dbReference>
<evidence type="ECO:0000313" key="4">
    <source>
        <dbReference type="EMBL" id="RNL65010.1"/>
    </source>
</evidence>
<dbReference type="OrthoDB" id="9804023at2"/>
<feature type="region of interest" description="Disordered" evidence="1">
    <location>
        <begin position="556"/>
        <end position="597"/>
    </location>
</feature>
<proteinExistence type="predicted"/>
<dbReference type="SUPFAM" id="SSF54001">
    <property type="entry name" value="Cysteine proteinases"/>
    <property type="match status" value="1"/>
</dbReference>
<evidence type="ECO:0000313" key="5">
    <source>
        <dbReference type="Proteomes" id="UP000267128"/>
    </source>
</evidence>
<dbReference type="SMART" id="SM00460">
    <property type="entry name" value="TGc"/>
    <property type="match status" value="1"/>
</dbReference>
<dbReference type="InterPro" id="IPR038765">
    <property type="entry name" value="Papain-like_cys_pep_sf"/>
</dbReference>
<keyword evidence="2" id="KW-0472">Membrane</keyword>
<dbReference type="PANTHER" id="PTHR42736">
    <property type="entry name" value="PROTEIN-GLUTAMINE GAMMA-GLUTAMYLTRANSFERASE"/>
    <property type="match status" value="1"/>
</dbReference>
<reference evidence="4 5" key="1">
    <citation type="submission" date="2018-11" db="EMBL/GenBank/DDBJ databases">
        <authorList>
            <person name="Li F."/>
        </authorList>
    </citation>
    <scope>NUCLEOTIDE SEQUENCE [LARGE SCALE GENOMIC DNA]</scope>
    <source>
        <strain evidence="4 5">Gsoil 097</strain>
    </source>
</reference>
<comment type="caution">
    <text evidence="4">The sequence shown here is derived from an EMBL/GenBank/DDBJ whole genome shotgun (WGS) entry which is preliminary data.</text>
</comment>
<keyword evidence="2" id="KW-0812">Transmembrane</keyword>
<feature type="compositionally biased region" description="Low complexity" evidence="1">
    <location>
        <begin position="579"/>
        <end position="593"/>
    </location>
</feature>